<dbReference type="Gene3D" id="3.20.20.150">
    <property type="entry name" value="Divalent-metal-dependent TIM barrel enzymes"/>
    <property type="match status" value="1"/>
</dbReference>
<dbReference type="Pfam" id="PF01261">
    <property type="entry name" value="AP_endonuc_2"/>
    <property type="match status" value="1"/>
</dbReference>
<dbReference type="PANTHER" id="PTHR12110">
    <property type="entry name" value="HYDROXYPYRUVATE ISOMERASE"/>
    <property type="match status" value="1"/>
</dbReference>
<dbReference type="AlphaFoldDB" id="A0A6J4UTZ5"/>
<evidence type="ECO:0000313" key="2">
    <source>
        <dbReference type="EMBL" id="CAA9559825.1"/>
    </source>
</evidence>
<dbReference type="SUPFAM" id="SSF51658">
    <property type="entry name" value="Xylose isomerase-like"/>
    <property type="match status" value="1"/>
</dbReference>
<dbReference type="InterPro" id="IPR050312">
    <property type="entry name" value="IolE/XylAMocC-like"/>
</dbReference>
<feature type="domain" description="Xylose isomerase-like TIM barrel" evidence="1">
    <location>
        <begin position="39"/>
        <end position="240"/>
    </location>
</feature>
<name>A0A6J4UTZ5_9BACT</name>
<protein>
    <recommendedName>
        <fullName evidence="1">Xylose isomerase-like TIM barrel domain-containing protein</fullName>
    </recommendedName>
</protein>
<gene>
    <name evidence="2" type="ORF">AVDCRST_MAG19-1703</name>
</gene>
<sequence length="275" mass="29577">MWQLSAFADEIDPDLDRQLDVLAGEAISRLDLRAAWHTNVLDLGDDELTRVATALTAGGVRVATVASPIGKIPIGDDFDAHLVRFRRALAVADRLDCRVIRVFSFFIPPGDDPARHREAVLDRLGRLTREAEAAGVTLLHENEKEIYGDTPTRCHDLLATLASPSLRAVWDPANFVQCGVRPFAEGYELLRPFVAAVHVKDARLGSGEVVPAGEGDGGWRETIAALRASGFDGVFSLEPHLTAGGIFSGFTGPALFGTAAAAFKGLLREQGIAWA</sequence>
<organism evidence="2">
    <name type="scientific">uncultured Thermomicrobiales bacterium</name>
    <dbReference type="NCBI Taxonomy" id="1645740"/>
    <lineage>
        <taxon>Bacteria</taxon>
        <taxon>Pseudomonadati</taxon>
        <taxon>Thermomicrobiota</taxon>
        <taxon>Thermomicrobia</taxon>
        <taxon>Thermomicrobiales</taxon>
        <taxon>environmental samples</taxon>
    </lineage>
</organism>
<accession>A0A6J4UTZ5</accession>
<evidence type="ECO:0000259" key="1">
    <source>
        <dbReference type="Pfam" id="PF01261"/>
    </source>
</evidence>
<dbReference type="InterPro" id="IPR036237">
    <property type="entry name" value="Xyl_isomerase-like_sf"/>
</dbReference>
<dbReference type="InterPro" id="IPR013022">
    <property type="entry name" value="Xyl_isomerase-like_TIM-brl"/>
</dbReference>
<proteinExistence type="predicted"/>
<dbReference type="EMBL" id="CADCWL010000071">
    <property type="protein sequence ID" value="CAA9559825.1"/>
    <property type="molecule type" value="Genomic_DNA"/>
</dbReference>
<reference evidence="2" key="1">
    <citation type="submission" date="2020-02" db="EMBL/GenBank/DDBJ databases">
        <authorList>
            <person name="Meier V. D."/>
        </authorList>
    </citation>
    <scope>NUCLEOTIDE SEQUENCE</scope>
    <source>
        <strain evidence="2">AVDCRST_MAG19</strain>
    </source>
</reference>
<dbReference type="PANTHER" id="PTHR12110:SF53">
    <property type="entry name" value="BLR5974 PROTEIN"/>
    <property type="match status" value="1"/>
</dbReference>